<proteinExistence type="predicted"/>
<protein>
    <submittedName>
        <fullName evidence="2">Uncharacterized protein</fullName>
    </submittedName>
</protein>
<accession>G5JYS1</accession>
<dbReference type="Proteomes" id="UP000003573">
    <property type="component" value="Unassembled WGS sequence"/>
</dbReference>
<sequence>MVRKKTRSKALWIGFGSFIGMIILILGIIGGNKYMTYQKEKQKQLAKDHALYKHGFRLLEEQLATYIKEHYEGVRKIEFSPIFEDGGDGYSMHTLDIVLAIHDNYGNRAVMKRKINESFGLSEGLSLDFDGVGKEVIELKKYDSNEVIDVSGYEHLPENAKLSSYHFFDELMGILVQTDQLKGIQKSNNGSPDAEVVYNLDIKRGDYTKWR</sequence>
<organism evidence="2 3">
    <name type="scientific">Streptococcus macacae NCTC 11558</name>
    <dbReference type="NCBI Taxonomy" id="764298"/>
    <lineage>
        <taxon>Bacteria</taxon>
        <taxon>Bacillati</taxon>
        <taxon>Bacillota</taxon>
        <taxon>Bacilli</taxon>
        <taxon>Lactobacillales</taxon>
        <taxon>Streptococcaceae</taxon>
        <taxon>Streptococcus</taxon>
    </lineage>
</organism>
<keyword evidence="1" id="KW-0812">Transmembrane</keyword>
<reference evidence="2 3" key="1">
    <citation type="journal article" date="2014" name="Int. J. Syst. Evol. Microbiol.">
        <title>Phylogenomics and the dynamic genome evolution of the genus Streptococcus.</title>
        <authorList>
            <consortium name="The Broad Institute Genome Sequencing Platform"/>
            <person name="Richards V.P."/>
            <person name="Palmer S.R."/>
            <person name="Pavinski Bitar P.D."/>
            <person name="Qin X."/>
            <person name="Weinstock G.M."/>
            <person name="Highlander S.K."/>
            <person name="Town C.D."/>
            <person name="Burne R.A."/>
            <person name="Stanhope M.J."/>
        </authorList>
    </citation>
    <scope>NUCLEOTIDE SEQUENCE [LARGE SCALE GENOMIC DNA]</scope>
    <source>
        <strain evidence="2 3">NCTC 11558</strain>
    </source>
</reference>
<dbReference type="AlphaFoldDB" id="G5JYS1"/>
<evidence type="ECO:0000313" key="3">
    <source>
        <dbReference type="Proteomes" id="UP000003573"/>
    </source>
</evidence>
<dbReference type="OrthoDB" id="2184460at2"/>
<dbReference type="EMBL" id="AEUW02000001">
    <property type="protein sequence ID" value="EHJ52096.1"/>
    <property type="molecule type" value="Genomic_DNA"/>
</dbReference>
<gene>
    <name evidence="2" type="ORF">STRMA_0335</name>
</gene>
<dbReference type="RefSeq" id="WP_003079764.1">
    <property type="nucleotide sequence ID" value="NZ_AEUW02000001.1"/>
</dbReference>
<feature type="transmembrane region" description="Helical" evidence="1">
    <location>
        <begin position="12"/>
        <end position="31"/>
    </location>
</feature>
<comment type="caution">
    <text evidence="2">The sequence shown here is derived from an EMBL/GenBank/DDBJ whole genome shotgun (WGS) entry which is preliminary data.</text>
</comment>
<keyword evidence="1" id="KW-0472">Membrane</keyword>
<evidence type="ECO:0000313" key="2">
    <source>
        <dbReference type="EMBL" id="EHJ52096.1"/>
    </source>
</evidence>
<name>G5JYS1_9STRE</name>
<dbReference type="STRING" id="764298.STRMA_0335"/>
<evidence type="ECO:0000256" key="1">
    <source>
        <dbReference type="SAM" id="Phobius"/>
    </source>
</evidence>
<keyword evidence="3" id="KW-1185">Reference proteome</keyword>
<keyword evidence="1" id="KW-1133">Transmembrane helix</keyword>